<protein>
    <submittedName>
        <fullName evidence="1">Uncharacterized protein</fullName>
    </submittedName>
</protein>
<accession>A0A0D2PBU5</accession>
<keyword evidence="2" id="KW-1185">Reference proteome</keyword>
<evidence type="ECO:0000313" key="1">
    <source>
        <dbReference type="EMBL" id="KJA17745.1"/>
    </source>
</evidence>
<dbReference type="EMBL" id="KN817599">
    <property type="protein sequence ID" value="KJA17745.1"/>
    <property type="molecule type" value="Genomic_DNA"/>
</dbReference>
<sequence>MALVTATVACIAVVYVSTILAFIRLAEVASTAPPSKLRGGGYRPKYWMQTFPRRNA</sequence>
<evidence type="ECO:0000313" key="2">
    <source>
        <dbReference type="Proteomes" id="UP000054270"/>
    </source>
</evidence>
<reference evidence="2" key="1">
    <citation type="submission" date="2014-04" db="EMBL/GenBank/DDBJ databases">
        <title>Evolutionary Origins and Diversification of the Mycorrhizal Mutualists.</title>
        <authorList>
            <consortium name="DOE Joint Genome Institute"/>
            <consortium name="Mycorrhizal Genomics Consortium"/>
            <person name="Kohler A."/>
            <person name="Kuo A."/>
            <person name="Nagy L.G."/>
            <person name="Floudas D."/>
            <person name="Copeland A."/>
            <person name="Barry K.W."/>
            <person name="Cichocki N."/>
            <person name="Veneault-Fourrey C."/>
            <person name="LaButti K."/>
            <person name="Lindquist E.A."/>
            <person name="Lipzen A."/>
            <person name="Lundell T."/>
            <person name="Morin E."/>
            <person name="Murat C."/>
            <person name="Riley R."/>
            <person name="Ohm R."/>
            <person name="Sun H."/>
            <person name="Tunlid A."/>
            <person name="Henrissat B."/>
            <person name="Grigoriev I.V."/>
            <person name="Hibbett D.S."/>
            <person name="Martin F."/>
        </authorList>
    </citation>
    <scope>NUCLEOTIDE SEQUENCE [LARGE SCALE GENOMIC DNA]</scope>
    <source>
        <strain evidence="2">FD-334 SS-4</strain>
    </source>
</reference>
<proteinExistence type="predicted"/>
<organism evidence="1 2">
    <name type="scientific">Hypholoma sublateritium (strain FD-334 SS-4)</name>
    <dbReference type="NCBI Taxonomy" id="945553"/>
    <lineage>
        <taxon>Eukaryota</taxon>
        <taxon>Fungi</taxon>
        <taxon>Dikarya</taxon>
        <taxon>Basidiomycota</taxon>
        <taxon>Agaricomycotina</taxon>
        <taxon>Agaricomycetes</taxon>
        <taxon>Agaricomycetidae</taxon>
        <taxon>Agaricales</taxon>
        <taxon>Agaricineae</taxon>
        <taxon>Strophariaceae</taxon>
        <taxon>Hypholoma</taxon>
    </lineage>
</organism>
<dbReference type="AlphaFoldDB" id="A0A0D2PBU5"/>
<gene>
    <name evidence="1" type="ORF">HYPSUDRAFT_46083</name>
</gene>
<name>A0A0D2PBU5_HYPSF</name>
<dbReference type="Proteomes" id="UP000054270">
    <property type="component" value="Unassembled WGS sequence"/>
</dbReference>